<evidence type="ECO:0000256" key="1">
    <source>
        <dbReference type="ARBA" id="ARBA00004225"/>
    </source>
</evidence>
<evidence type="ECO:0000256" key="7">
    <source>
        <dbReference type="ARBA" id="ARBA00023128"/>
    </source>
</evidence>
<dbReference type="PROSITE" id="PS50920">
    <property type="entry name" value="SOLCAR"/>
    <property type="match status" value="6"/>
</dbReference>
<dbReference type="EMBL" id="CP012526">
    <property type="protein sequence ID" value="ALC45578.1"/>
    <property type="molecule type" value="Genomic_DNA"/>
</dbReference>
<feature type="repeat" description="Solcar" evidence="10">
    <location>
        <begin position="7"/>
        <end position="95"/>
    </location>
</feature>
<dbReference type="AlphaFoldDB" id="A0A0M4ECY3"/>
<dbReference type="GO" id="GO:0071913">
    <property type="term" value="F:citrate secondary active transmembrane transporter activity"/>
    <property type="evidence" value="ECO:0007669"/>
    <property type="project" value="TreeGrafter"/>
</dbReference>
<evidence type="ECO:0000256" key="9">
    <source>
        <dbReference type="ARBA" id="ARBA00042640"/>
    </source>
</evidence>
<keyword evidence="7" id="KW-0496">Mitochondrion</keyword>
<organism evidence="12 13">
    <name type="scientific">Drosophila busckii</name>
    <name type="common">Fruit fly</name>
    <dbReference type="NCBI Taxonomy" id="30019"/>
    <lineage>
        <taxon>Eukaryota</taxon>
        <taxon>Metazoa</taxon>
        <taxon>Ecdysozoa</taxon>
        <taxon>Arthropoda</taxon>
        <taxon>Hexapoda</taxon>
        <taxon>Insecta</taxon>
        <taxon>Pterygota</taxon>
        <taxon>Neoptera</taxon>
        <taxon>Endopterygota</taxon>
        <taxon>Diptera</taxon>
        <taxon>Brachycera</taxon>
        <taxon>Muscomorpha</taxon>
        <taxon>Ephydroidea</taxon>
        <taxon>Drosophilidae</taxon>
        <taxon>Drosophila</taxon>
    </lineage>
</organism>
<gene>
    <name evidence="12" type="ORF">Dbus_chr3Rg328</name>
</gene>
<keyword evidence="6" id="KW-1133">Transmembrane helix</keyword>
<keyword evidence="3 11" id="KW-0813">Transport</keyword>
<dbReference type="InterPro" id="IPR018108">
    <property type="entry name" value="MCP_transmembrane"/>
</dbReference>
<evidence type="ECO:0000256" key="6">
    <source>
        <dbReference type="ARBA" id="ARBA00022989"/>
    </source>
</evidence>
<evidence type="ECO:0000256" key="5">
    <source>
        <dbReference type="ARBA" id="ARBA00022737"/>
    </source>
</evidence>
<evidence type="ECO:0000256" key="3">
    <source>
        <dbReference type="ARBA" id="ARBA00022448"/>
    </source>
</evidence>
<comment type="subcellular location">
    <subcellularLocation>
        <location evidence="1">Mitochondrion membrane</location>
        <topology evidence="1">Multi-pass membrane protein</topology>
    </subcellularLocation>
</comment>
<evidence type="ECO:0000256" key="4">
    <source>
        <dbReference type="ARBA" id="ARBA00022692"/>
    </source>
</evidence>
<protein>
    <recommendedName>
        <fullName evidence="9">Citrate transport protein</fullName>
    </recommendedName>
</protein>
<accession>A0A0M4ECY3</accession>
<keyword evidence="5" id="KW-0677">Repeat</keyword>
<dbReference type="InterPro" id="IPR049563">
    <property type="entry name" value="TXTP-like"/>
</dbReference>
<dbReference type="Pfam" id="PF00153">
    <property type="entry name" value="Mito_carr"/>
    <property type="match status" value="6"/>
</dbReference>
<dbReference type="STRING" id="30019.A0A0M4ECY3"/>
<evidence type="ECO:0000313" key="13">
    <source>
        <dbReference type="Proteomes" id="UP000494163"/>
    </source>
</evidence>
<dbReference type="SMR" id="A0A0M4ECY3"/>
<evidence type="ECO:0000256" key="11">
    <source>
        <dbReference type="RuleBase" id="RU000488"/>
    </source>
</evidence>
<keyword evidence="8 10" id="KW-0472">Membrane</keyword>
<name>A0A0M4ECY3_DROBS</name>
<dbReference type="GO" id="GO:0031966">
    <property type="term" value="C:mitochondrial membrane"/>
    <property type="evidence" value="ECO:0007669"/>
    <property type="project" value="UniProtKB-SubCell"/>
</dbReference>
<feature type="repeat" description="Solcar" evidence="10">
    <location>
        <begin position="299"/>
        <end position="387"/>
    </location>
</feature>
<evidence type="ECO:0000256" key="2">
    <source>
        <dbReference type="ARBA" id="ARBA00006375"/>
    </source>
</evidence>
<comment type="similarity">
    <text evidence="2 11">Belongs to the mitochondrial carrier (TC 2.A.29) family.</text>
</comment>
<keyword evidence="4 10" id="KW-0812">Transmembrane</keyword>
<evidence type="ECO:0000256" key="10">
    <source>
        <dbReference type="PROSITE-ProRule" id="PRU00282"/>
    </source>
</evidence>
<reference evidence="12 13" key="1">
    <citation type="submission" date="2015-08" db="EMBL/GenBank/DDBJ databases">
        <title>Ancestral chromatin configuration constrains chromatin evolution on differentiating sex chromosomes in Drosophila.</title>
        <authorList>
            <person name="Zhou Q."/>
            <person name="Bachtrog D."/>
        </authorList>
    </citation>
    <scope>NUCLEOTIDE SEQUENCE [LARGE SCALE GENOMIC DNA]</scope>
    <source>
        <tissue evidence="12">Whole larvae</tissue>
    </source>
</reference>
<proteinExistence type="inferred from homology"/>
<dbReference type="GO" id="GO:0006843">
    <property type="term" value="P:mitochondrial citrate transmembrane transport"/>
    <property type="evidence" value="ECO:0007669"/>
    <property type="project" value="TreeGrafter"/>
</dbReference>
<keyword evidence="13" id="KW-1185">Reference proteome</keyword>
<dbReference type="FunFam" id="1.50.40.10:FF:000007">
    <property type="entry name" value="Mitochondrial tricarboxylate transport protein-like"/>
    <property type="match status" value="2"/>
</dbReference>
<dbReference type="PANTHER" id="PTHR45788:SF4">
    <property type="entry name" value="TRICARBOXYLATE TRANSPORT PROTEIN, MITOCHONDRIAL"/>
    <property type="match status" value="1"/>
</dbReference>
<dbReference type="Gene3D" id="1.50.40.10">
    <property type="entry name" value="Mitochondrial carrier domain"/>
    <property type="match status" value="2"/>
</dbReference>
<evidence type="ECO:0000313" key="12">
    <source>
        <dbReference type="EMBL" id="ALC45578.1"/>
    </source>
</evidence>
<dbReference type="InterPro" id="IPR023395">
    <property type="entry name" value="MCP_dom_sf"/>
</dbReference>
<evidence type="ECO:0000256" key="8">
    <source>
        <dbReference type="ARBA" id="ARBA00023136"/>
    </source>
</evidence>
<dbReference type="OrthoDB" id="44467at2759"/>
<dbReference type="OMA" id="SFACFET"/>
<feature type="repeat" description="Solcar" evidence="10">
    <location>
        <begin position="494"/>
        <end position="579"/>
    </location>
</feature>
<dbReference type="Proteomes" id="UP000494163">
    <property type="component" value="Chromosome 3R"/>
</dbReference>
<feature type="repeat" description="Solcar" evidence="10">
    <location>
        <begin position="395"/>
        <end position="484"/>
    </location>
</feature>
<dbReference type="SUPFAM" id="SSF103506">
    <property type="entry name" value="Mitochondrial carrier"/>
    <property type="match status" value="2"/>
</dbReference>
<feature type="repeat" description="Solcar" evidence="10">
    <location>
        <begin position="202"/>
        <end position="287"/>
    </location>
</feature>
<sequence>MGLSGVGGGLKGFAAGSITGGVEILITYPTEYVKTNLQLDQMGEHKKYSGVLDCVRKTVKEYGIFGMYRGLSPLIVGGIPKMAVRFGTFEYFSEKFKEEDGSEAHVWRFIAGMIAGITEAIFVVTPMETIKVKFINDLRSSEPRFKGLVHGVTQIIKNEGIGGIYRGATATIIKQGSNQAIRSFVLYSLKDWYTGRDPKATVPHLLVGIFGATAGGTSVCIDNPVDVVKTRMQGLEAAKYKNSLDCFLTTMKEEGPLAFYKGTLPRMTRVCLDVGLTFMIYDTIKDLINKRWTAMAPSGGGLKGLAAGSITGGVEILITYPTEYVKTHLQLDQKGEHKKYNGVVDCVRKTVKEYGIFGMYRGLSPLLVGSIPKMAVRFGTYEYVSEKLKKEDGSQTLARRFIAGMIAGITEAIFVVTPMETIKVKFINDLRSSEPRFKGLVHGVTQIIKNEGIGGIYKGATATIIKQGSNQAIRFFVLHSLKDWYTGHDPKATVPKLMVGFFGAIAGGTSVCINNPADVIKTRMQGLEAAKYKNSLDCFLTTMKEEGPLAFYKGTLPRMTRVCLDVGLTFMIYDTIIDLINKVWT</sequence>
<dbReference type="PANTHER" id="PTHR45788">
    <property type="entry name" value="SUCCINATE/FUMARATE MITOCHONDRIAL TRANSPORTER-RELATED"/>
    <property type="match status" value="1"/>
</dbReference>
<feature type="repeat" description="Solcar" evidence="10">
    <location>
        <begin position="103"/>
        <end position="192"/>
    </location>
</feature>